<organism evidence="11 12">
    <name type="scientific">Hericium alpestre</name>
    <dbReference type="NCBI Taxonomy" id="135208"/>
    <lineage>
        <taxon>Eukaryota</taxon>
        <taxon>Fungi</taxon>
        <taxon>Dikarya</taxon>
        <taxon>Basidiomycota</taxon>
        <taxon>Agaricomycotina</taxon>
        <taxon>Agaricomycetes</taxon>
        <taxon>Russulales</taxon>
        <taxon>Hericiaceae</taxon>
        <taxon>Hericium</taxon>
    </lineage>
</organism>
<evidence type="ECO:0000313" key="11">
    <source>
        <dbReference type="EMBL" id="TFY78393.1"/>
    </source>
</evidence>
<evidence type="ECO:0000256" key="6">
    <source>
        <dbReference type="ARBA" id="ARBA00023326"/>
    </source>
</evidence>
<dbReference type="InterPro" id="IPR050314">
    <property type="entry name" value="Glycosyl_Hydrlase_18"/>
</dbReference>
<keyword evidence="12" id="KW-1185">Reference proteome</keyword>
<dbReference type="InterPro" id="IPR011583">
    <property type="entry name" value="Chitinase_II/V-like_cat"/>
</dbReference>
<evidence type="ECO:0000313" key="12">
    <source>
        <dbReference type="Proteomes" id="UP000298061"/>
    </source>
</evidence>
<keyword evidence="9" id="KW-0732">Signal</keyword>
<keyword evidence="4" id="KW-0119">Carbohydrate metabolism</keyword>
<protein>
    <recommendedName>
        <fullName evidence="10">GH18 domain-containing protein</fullName>
    </recommendedName>
</protein>
<comment type="catalytic activity">
    <reaction evidence="1">
        <text>Random endo-hydrolysis of N-acetyl-beta-D-glucosaminide (1-&gt;4)-beta-linkages in chitin and chitodextrins.</text>
        <dbReference type="EC" id="3.2.1.14"/>
    </reaction>
</comment>
<evidence type="ECO:0000259" key="10">
    <source>
        <dbReference type="PROSITE" id="PS51910"/>
    </source>
</evidence>
<feature type="domain" description="GH18" evidence="10">
    <location>
        <begin position="42"/>
        <end position="240"/>
    </location>
</feature>
<evidence type="ECO:0000256" key="2">
    <source>
        <dbReference type="ARBA" id="ARBA00022801"/>
    </source>
</evidence>
<keyword evidence="3" id="KW-0146">Chitin degradation</keyword>
<dbReference type="GO" id="GO:0008843">
    <property type="term" value="F:endochitinase activity"/>
    <property type="evidence" value="ECO:0007669"/>
    <property type="project" value="UniProtKB-EC"/>
</dbReference>
<accession>A0A4Y9ZWG5</accession>
<dbReference type="SUPFAM" id="SSF51445">
    <property type="entry name" value="(Trans)glycosidases"/>
    <property type="match status" value="1"/>
</dbReference>
<keyword evidence="5 7" id="KW-0326">Glycosidase</keyword>
<evidence type="ECO:0000256" key="7">
    <source>
        <dbReference type="RuleBase" id="RU000489"/>
    </source>
</evidence>
<gene>
    <name evidence="11" type="ORF">EWM64_g5618</name>
</gene>
<reference evidence="11 12" key="1">
    <citation type="submission" date="2019-02" db="EMBL/GenBank/DDBJ databases">
        <title>Genome sequencing of the rare red list fungi Hericium alpestre (H. flagellum).</title>
        <authorList>
            <person name="Buettner E."/>
            <person name="Kellner H."/>
        </authorList>
    </citation>
    <scope>NUCLEOTIDE SEQUENCE [LARGE SCALE GENOMIC DNA]</scope>
    <source>
        <strain evidence="11 12">DSM 108284</strain>
    </source>
</reference>
<dbReference type="PANTHER" id="PTHR11177:SF317">
    <property type="entry name" value="CHITINASE 12-RELATED"/>
    <property type="match status" value="1"/>
</dbReference>
<dbReference type="GO" id="GO:0000272">
    <property type="term" value="P:polysaccharide catabolic process"/>
    <property type="evidence" value="ECO:0007669"/>
    <property type="project" value="UniProtKB-KW"/>
</dbReference>
<evidence type="ECO:0000256" key="4">
    <source>
        <dbReference type="ARBA" id="ARBA00023277"/>
    </source>
</evidence>
<dbReference type="Proteomes" id="UP000298061">
    <property type="component" value="Unassembled WGS sequence"/>
</dbReference>
<dbReference type="GO" id="GO:0006032">
    <property type="term" value="P:chitin catabolic process"/>
    <property type="evidence" value="ECO:0007669"/>
    <property type="project" value="UniProtKB-KW"/>
</dbReference>
<dbReference type="OrthoDB" id="73875at2759"/>
<feature type="non-terminal residue" evidence="11">
    <location>
        <position position="240"/>
    </location>
</feature>
<evidence type="ECO:0000256" key="8">
    <source>
        <dbReference type="RuleBase" id="RU004453"/>
    </source>
</evidence>
<dbReference type="PROSITE" id="PS01095">
    <property type="entry name" value="GH18_1"/>
    <property type="match status" value="1"/>
</dbReference>
<dbReference type="STRING" id="135208.A0A4Y9ZWG5"/>
<dbReference type="InterPro" id="IPR001579">
    <property type="entry name" value="Glyco_hydro_18_chit_AS"/>
</dbReference>
<keyword evidence="2 7" id="KW-0378">Hydrolase</keyword>
<dbReference type="Pfam" id="PF00704">
    <property type="entry name" value="Glyco_hydro_18"/>
    <property type="match status" value="1"/>
</dbReference>
<keyword evidence="6" id="KW-0624">Polysaccharide degradation</keyword>
<name>A0A4Y9ZWG5_9AGAM</name>
<comment type="caution">
    <text evidence="11">The sequence shown here is derived from an EMBL/GenBank/DDBJ whole genome shotgun (WGS) entry which is preliminary data.</text>
</comment>
<dbReference type="PROSITE" id="PS51910">
    <property type="entry name" value="GH18_2"/>
    <property type="match status" value="1"/>
</dbReference>
<comment type="similarity">
    <text evidence="8">Belongs to the glycosyl hydrolase 18 family.</text>
</comment>
<evidence type="ECO:0000256" key="5">
    <source>
        <dbReference type="ARBA" id="ARBA00023295"/>
    </source>
</evidence>
<proteinExistence type="inferred from homology"/>
<dbReference type="AlphaFoldDB" id="A0A4Y9ZWG5"/>
<dbReference type="SMART" id="SM00636">
    <property type="entry name" value="Glyco_18"/>
    <property type="match status" value="1"/>
</dbReference>
<evidence type="ECO:0000256" key="1">
    <source>
        <dbReference type="ARBA" id="ARBA00000822"/>
    </source>
</evidence>
<dbReference type="GO" id="GO:0008061">
    <property type="term" value="F:chitin binding"/>
    <property type="evidence" value="ECO:0007669"/>
    <property type="project" value="InterPro"/>
</dbReference>
<evidence type="ECO:0000256" key="3">
    <source>
        <dbReference type="ARBA" id="ARBA00023024"/>
    </source>
</evidence>
<sequence length="240" mass="25335">MTPFLSLGFLLAGASLAGALHIPIPRHSRIAARQNAVAADSLVAASWYAGWHAEDLPIANISWSKYTHMTYSFAETSGDGSMITVADSDAELLPQFVQAAHANNVKALVSLGGWTGARFFSSNVADATNRTAFVNAITSLAIKYSLDGIDFDWEYPNSEGIGCNVQSPADVDNFLSLLQALRADPTGSKLILTAAVAGSPWPDANNNPSTNLTGFASTLDYIAIMNYDVFGPFSATAGPN</sequence>
<dbReference type="EMBL" id="SFCI01000690">
    <property type="protein sequence ID" value="TFY78393.1"/>
    <property type="molecule type" value="Genomic_DNA"/>
</dbReference>
<dbReference type="Gene3D" id="3.20.20.80">
    <property type="entry name" value="Glycosidases"/>
    <property type="match status" value="1"/>
</dbReference>
<dbReference type="GO" id="GO:0005576">
    <property type="term" value="C:extracellular region"/>
    <property type="evidence" value="ECO:0007669"/>
    <property type="project" value="TreeGrafter"/>
</dbReference>
<evidence type="ECO:0000256" key="9">
    <source>
        <dbReference type="SAM" id="SignalP"/>
    </source>
</evidence>
<dbReference type="InterPro" id="IPR017853">
    <property type="entry name" value="GH"/>
</dbReference>
<dbReference type="InterPro" id="IPR001223">
    <property type="entry name" value="Glyco_hydro18_cat"/>
</dbReference>
<dbReference type="PANTHER" id="PTHR11177">
    <property type="entry name" value="CHITINASE"/>
    <property type="match status" value="1"/>
</dbReference>
<feature type="chain" id="PRO_5021451377" description="GH18 domain-containing protein" evidence="9">
    <location>
        <begin position="20"/>
        <end position="240"/>
    </location>
</feature>
<feature type="signal peptide" evidence="9">
    <location>
        <begin position="1"/>
        <end position="19"/>
    </location>
</feature>